<dbReference type="EMBL" id="NKJJ02000008">
    <property type="protein sequence ID" value="TPR10119.1"/>
    <property type="molecule type" value="Genomic_DNA"/>
</dbReference>
<name>A0A505IGR9_ASPNG</name>
<proteinExistence type="predicted"/>
<feature type="short sequence motif" description="GXGXXG" evidence="5">
    <location>
        <begin position="476"/>
        <end position="481"/>
    </location>
</feature>
<dbReference type="Gene3D" id="3.40.1090.10">
    <property type="entry name" value="Cytosolic phospholipase A2 catalytic domain"/>
    <property type="match status" value="1"/>
</dbReference>
<organism evidence="7 8">
    <name type="scientific">Aspergillus niger</name>
    <dbReference type="NCBI Taxonomy" id="5061"/>
    <lineage>
        <taxon>Eukaryota</taxon>
        <taxon>Fungi</taxon>
        <taxon>Dikarya</taxon>
        <taxon>Ascomycota</taxon>
        <taxon>Pezizomycotina</taxon>
        <taxon>Eurotiomycetes</taxon>
        <taxon>Eurotiomycetidae</taxon>
        <taxon>Eurotiales</taxon>
        <taxon>Aspergillaceae</taxon>
        <taxon>Aspergillus</taxon>
        <taxon>Aspergillus subgen. Circumdati</taxon>
    </lineage>
</organism>
<dbReference type="GO" id="GO:0016042">
    <property type="term" value="P:lipid catabolic process"/>
    <property type="evidence" value="ECO:0007669"/>
    <property type="project" value="UniProtKB-UniRule"/>
</dbReference>
<dbReference type="GO" id="GO:0008270">
    <property type="term" value="F:zinc ion binding"/>
    <property type="evidence" value="ECO:0007669"/>
    <property type="project" value="UniProtKB-KW"/>
</dbReference>
<dbReference type="PROSITE" id="PS00518">
    <property type="entry name" value="ZF_RING_1"/>
    <property type="match status" value="1"/>
</dbReference>
<protein>
    <recommendedName>
        <fullName evidence="6">PNPLA domain-containing protein</fullName>
    </recommendedName>
</protein>
<evidence type="ECO:0000256" key="3">
    <source>
        <dbReference type="ARBA" id="ARBA00022833"/>
    </source>
</evidence>
<dbReference type="Proteomes" id="UP000197666">
    <property type="component" value="Unassembled WGS sequence"/>
</dbReference>
<feature type="active site" description="Proton acceptor" evidence="5">
    <location>
        <position position="668"/>
    </location>
</feature>
<evidence type="ECO:0000256" key="4">
    <source>
        <dbReference type="ARBA" id="ARBA00023098"/>
    </source>
</evidence>
<dbReference type="InterPro" id="IPR002641">
    <property type="entry name" value="PNPLA_dom"/>
</dbReference>
<keyword evidence="3" id="KW-0862">Zinc</keyword>
<dbReference type="VEuPathDB" id="FungiDB:ATCC64974_73540"/>
<keyword evidence="1" id="KW-0479">Metal-binding</keyword>
<dbReference type="InterPro" id="IPR017907">
    <property type="entry name" value="Znf_RING_CS"/>
</dbReference>
<dbReference type="SUPFAM" id="SSF52151">
    <property type="entry name" value="FabD/lysophospholipase-like"/>
    <property type="match status" value="1"/>
</dbReference>
<sequence>MASWLTLERDSGGWAFVDYNGLRRIVSTMDRPQEKYPSVLLFVGGSTKMQALRALYPYNNIGRPNRHGLARVHLSELPRQDPVVVIESSLLSAGKASSYQTACTRWHHIRGSHGQSFKDMRDLAYRQVLVPLAHIVCLFLADLKGLNSVQGIQDLLSAWKTPEAARLDKVARLRPCLIVVLTDCPDRLETCESIQRTLSSAAVPDLVSSISVVDLRHRSELSVVSRFLPLQQALEQQRREALTVRAKAHLLFSATHVEAIAKLSLIHAAQWPTSTLDYIKAARSNCSEGTSATQYIQLFLNLADCAGIQRRYVVTAIASALLMDAYPPGMHEFEPIETFRTLYAEECRHACSNWPPPVTRAFVQAIEREFVLLFAILLQAQGSAQVRADILRQAAATWASLKPSNICLFCLRRPPEHVLPCGHAICDTCACIFGRRGCGAEYHIEVIGCRLCQAPFSFVVRLLPPTKRPILLVLDGGGIRGVITLGFLTALEEQLGGAQGLREAFDLAVGTSAGAVIAAETIICGTRANEARSKFEVLARRIFPVRRRWQTLFGKSWDFLTTWVADSRHDSQILDETLQKAFGAKRRLFDTTWPMISGIRVALTASREADGALCLLCNYRGATRSQGDSAYRVPVLYQALLCETTRCSVAALGYFTPKYLDGVGFLQDGGVTANCPLRAALRESQIIWPSRTQPDLVVSIGTGYTPEGPANEAERAGQQIRGGFIARAVRTFLSSSAVDGRRGWLDAWDGVPESIRPDVFRLDQAITGSLPELDDTRALEDLAKFSYHVPDELTRAWLAKSFFFELDKEPAWVNGGFLCQGSILCCRYDAASLVHQIVCQFSEPRYTCGGRDLGAVDNSEGCVGCGYYRKCVTIQVASMHEDLQLGITGLAGFRTLGGFPTSIHALLNDQQADAPFGRADHSQDRWPPLRRCYCSSRKRSGNLMIVDRAATKRRRLN</sequence>
<dbReference type="AlphaFoldDB" id="A0A505IGR9"/>
<dbReference type="PANTHER" id="PTHR24185">
    <property type="entry name" value="CALCIUM-INDEPENDENT PHOSPHOLIPASE A2-GAMMA"/>
    <property type="match status" value="1"/>
</dbReference>
<gene>
    <name evidence="7" type="ORF">CAN33_0054875</name>
</gene>
<evidence type="ECO:0000256" key="2">
    <source>
        <dbReference type="ARBA" id="ARBA00022771"/>
    </source>
</evidence>
<feature type="short sequence motif" description="DGA/G" evidence="5">
    <location>
        <begin position="668"/>
        <end position="670"/>
    </location>
</feature>
<accession>A0A505IGR9</accession>
<feature type="domain" description="PNPLA" evidence="6">
    <location>
        <begin position="472"/>
        <end position="681"/>
    </location>
</feature>
<evidence type="ECO:0000259" key="6">
    <source>
        <dbReference type="PROSITE" id="PS51635"/>
    </source>
</evidence>
<reference evidence="8" key="1">
    <citation type="submission" date="2018-10" db="EMBL/GenBank/DDBJ databases">
        <title>FDA dAtabase for Regulatory Grade micrObial Sequences (FDA-ARGOS): Supporting development and validation of Infectious Disease Dx tests.</title>
        <authorList>
            <person name="Kerrigan L."/>
            <person name="Tallon L."/>
            <person name="Sadzewicz L."/>
            <person name="Sengamalay N."/>
            <person name="Ott S."/>
            <person name="Godinez A."/>
            <person name="Nagaraj S."/>
            <person name="Vavikolanu K."/>
            <person name="Nadendla S."/>
            <person name="George J."/>
            <person name="Sichtig H."/>
        </authorList>
    </citation>
    <scope>NUCLEOTIDE SEQUENCE [LARGE SCALE GENOMIC DNA]</scope>
    <source>
        <strain evidence="8">FDAARGOS_311</strain>
    </source>
</reference>
<keyword evidence="5" id="KW-0442">Lipid degradation</keyword>
<evidence type="ECO:0000313" key="8">
    <source>
        <dbReference type="Proteomes" id="UP000197666"/>
    </source>
</evidence>
<dbReference type="PROSITE" id="PS51635">
    <property type="entry name" value="PNPLA"/>
    <property type="match status" value="1"/>
</dbReference>
<dbReference type="GO" id="GO:0046486">
    <property type="term" value="P:glycerolipid metabolic process"/>
    <property type="evidence" value="ECO:0007669"/>
    <property type="project" value="UniProtKB-ARBA"/>
</dbReference>
<dbReference type="CDD" id="cd07199">
    <property type="entry name" value="Pat17_PNPLA8_PNPLA9_like"/>
    <property type="match status" value="1"/>
</dbReference>
<dbReference type="GO" id="GO:0019369">
    <property type="term" value="P:arachidonate metabolic process"/>
    <property type="evidence" value="ECO:0007669"/>
    <property type="project" value="TreeGrafter"/>
</dbReference>
<dbReference type="VEuPathDB" id="FungiDB:M747DRAFT_311196"/>
<feature type="active site" description="Nucleophile" evidence="5">
    <location>
        <position position="512"/>
    </location>
</feature>
<evidence type="ECO:0000313" key="7">
    <source>
        <dbReference type="EMBL" id="TPR10119.1"/>
    </source>
</evidence>
<dbReference type="VEuPathDB" id="FungiDB:ASPNIDRAFT2_1152893"/>
<dbReference type="InterPro" id="IPR016035">
    <property type="entry name" value="Acyl_Trfase/lysoPLipase"/>
</dbReference>
<dbReference type="PANTHER" id="PTHR24185:SF8">
    <property type="entry name" value="PNPLA DOMAIN-CONTAINING PROTEIN"/>
    <property type="match status" value="1"/>
</dbReference>
<dbReference type="VEuPathDB" id="FungiDB:An12g06690"/>
<comment type="caution">
    <text evidence="7">The sequence shown here is derived from an EMBL/GenBank/DDBJ whole genome shotgun (WGS) entry which is preliminary data.</text>
</comment>
<evidence type="ECO:0000256" key="5">
    <source>
        <dbReference type="PROSITE-ProRule" id="PRU01161"/>
    </source>
</evidence>
<dbReference type="Pfam" id="PF01734">
    <property type="entry name" value="Patatin"/>
    <property type="match status" value="1"/>
</dbReference>
<keyword evidence="2" id="KW-0863">Zinc-finger</keyword>
<keyword evidence="5" id="KW-0378">Hydrolase</keyword>
<feature type="short sequence motif" description="GXSXG" evidence="5">
    <location>
        <begin position="510"/>
        <end position="514"/>
    </location>
</feature>
<evidence type="ECO:0000256" key="1">
    <source>
        <dbReference type="ARBA" id="ARBA00022723"/>
    </source>
</evidence>
<keyword evidence="4 5" id="KW-0443">Lipid metabolism</keyword>
<dbReference type="GO" id="GO:0016020">
    <property type="term" value="C:membrane"/>
    <property type="evidence" value="ECO:0007669"/>
    <property type="project" value="TreeGrafter"/>
</dbReference>
<dbReference type="GO" id="GO:0047499">
    <property type="term" value="F:calcium-independent phospholipase A2 activity"/>
    <property type="evidence" value="ECO:0007669"/>
    <property type="project" value="TreeGrafter"/>
</dbReference>